<dbReference type="EMBL" id="JAPCHZ010000001">
    <property type="protein sequence ID" value="MCW4450923.1"/>
    <property type="molecule type" value="Genomic_DNA"/>
</dbReference>
<dbReference type="PANTHER" id="PTHR13847:SF201">
    <property type="entry name" value="PUTATIBE OXIDOREDUCTASE"/>
    <property type="match status" value="1"/>
</dbReference>
<gene>
    <name evidence="2" type="ORF">OK344_01710</name>
</gene>
<dbReference type="Gene3D" id="3.30.9.10">
    <property type="entry name" value="D-Amino Acid Oxidase, subunit A, domain 2"/>
    <property type="match status" value="1"/>
</dbReference>
<dbReference type="PANTHER" id="PTHR13847">
    <property type="entry name" value="SARCOSINE DEHYDROGENASE-RELATED"/>
    <property type="match status" value="1"/>
</dbReference>
<keyword evidence="3" id="KW-1185">Reference proteome</keyword>
<dbReference type="Pfam" id="PF01266">
    <property type="entry name" value="DAO"/>
    <property type="match status" value="1"/>
</dbReference>
<protein>
    <submittedName>
        <fullName evidence="2">FAD-binding oxidoreductase</fullName>
    </submittedName>
</protein>
<dbReference type="RefSeq" id="WP_265143159.1">
    <property type="nucleotide sequence ID" value="NZ_JAPCHZ010000001.1"/>
</dbReference>
<proteinExistence type="predicted"/>
<dbReference type="SUPFAM" id="SSF51905">
    <property type="entry name" value="FAD/NAD(P)-binding domain"/>
    <property type="match status" value="1"/>
</dbReference>
<evidence type="ECO:0000259" key="1">
    <source>
        <dbReference type="Pfam" id="PF01266"/>
    </source>
</evidence>
<dbReference type="InterPro" id="IPR006076">
    <property type="entry name" value="FAD-dep_OxRdtase"/>
</dbReference>
<dbReference type="Proteomes" id="UP001209107">
    <property type="component" value="Unassembled WGS sequence"/>
</dbReference>
<dbReference type="InterPro" id="IPR036188">
    <property type="entry name" value="FAD/NAD-bd_sf"/>
</dbReference>
<evidence type="ECO:0000313" key="3">
    <source>
        <dbReference type="Proteomes" id="UP001209107"/>
    </source>
</evidence>
<reference evidence="2 3" key="1">
    <citation type="submission" date="2022-10" db="EMBL/GenBank/DDBJ databases">
        <title>Kaistella sp. BT-6-1-3.</title>
        <authorList>
            <person name="Ai J."/>
            <person name="Deng Z."/>
        </authorList>
    </citation>
    <scope>NUCLEOTIDE SEQUENCE [LARGE SCALE GENOMIC DNA]</scope>
    <source>
        <strain evidence="2 3">BT6-1-3</strain>
    </source>
</reference>
<comment type="caution">
    <text evidence="2">The sequence shown here is derived from an EMBL/GenBank/DDBJ whole genome shotgun (WGS) entry which is preliminary data.</text>
</comment>
<sequence length="420" mass="47539">MMAPEEGAVFDSVGKIINGMDLKSNEPFWLVKNGILQSYPSLKSNESCDVLIVGGGITGSLIAHQMVKDGYKTILIDKREIANGSTSATTSMLQYEIDVPLYELSEMIGEKGAVESYKACAKSIDDLEKIAVEIKSTAGFQRKKSLYFASKKKDVSWLIKESDARKSAGFNVKWLEAEEIQEKFGFQKTYGGILSDQGASIDAFIFAHELLQFNEKKGLKIFDKTEMKTVKYHSGYNEVFTAENIKITTKKIIYCIGYESKNLIKEDFVQLKSTFAIVSEREDSLPASLNKMLFWNTDEPYLYMRTTDDGRLLIGGGDEDFQNPEKRDALLDKKEKEILRNLKKVLPEYQFYTDFTWAGTFGETKDGLPYIGEHEKFKNSYFVLGFGGNGITFSVTGMEMASAFMKKENHQLKEYFKFGR</sequence>
<accession>A0ABT3JJH4</accession>
<name>A0ABT3JJH4_9FLAO</name>
<feature type="domain" description="FAD dependent oxidoreductase" evidence="1">
    <location>
        <begin position="49"/>
        <end position="401"/>
    </location>
</feature>
<dbReference type="Gene3D" id="3.50.50.60">
    <property type="entry name" value="FAD/NAD(P)-binding domain"/>
    <property type="match status" value="1"/>
</dbReference>
<evidence type="ECO:0000313" key="2">
    <source>
        <dbReference type="EMBL" id="MCW4450923.1"/>
    </source>
</evidence>
<organism evidence="2 3">
    <name type="scientific">Kaistella yananensis</name>
    <dbReference type="NCBI Taxonomy" id="2989820"/>
    <lineage>
        <taxon>Bacteria</taxon>
        <taxon>Pseudomonadati</taxon>
        <taxon>Bacteroidota</taxon>
        <taxon>Flavobacteriia</taxon>
        <taxon>Flavobacteriales</taxon>
        <taxon>Weeksellaceae</taxon>
        <taxon>Chryseobacterium group</taxon>
        <taxon>Kaistella</taxon>
    </lineage>
</organism>